<evidence type="ECO:0000256" key="1">
    <source>
        <dbReference type="SAM" id="MobiDB-lite"/>
    </source>
</evidence>
<feature type="compositionally biased region" description="Basic residues" evidence="1">
    <location>
        <begin position="200"/>
        <end position="214"/>
    </location>
</feature>
<evidence type="ECO:0000313" key="4">
    <source>
        <dbReference type="Proteomes" id="UP000324022"/>
    </source>
</evidence>
<name>A0A5C3EH97_9BASI</name>
<accession>A0A5C3EH97</accession>
<feature type="compositionally biased region" description="Acidic residues" evidence="1">
    <location>
        <begin position="68"/>
        <end position="83"/>
    </location>
</feature>
<organism evidence="3 4">
    <name type="scientific">Ustilago trichophora</name>
    <dbReference type="NCBI Taxonomy" id="86804"/>
    <lineage>
        <taxon>Eukaryota</taxon>
        <taxon>Fungi</taxon>
        <taxon>Dikarya</taxon>
        <taxon>Basidiomycota</taxon>
        <taxon>Ustilaginomycotina</taxon>
        <taxon>Ustilaginomycetes</taxon>
        <taxon>Ustilaginales</taxon>
        <taxon>Ustilaginaceae</taxon>
        <taxon>Ustilago</taxon>
    </lineage>
</organism>
<dbReference type="Pfam" id="PF15377">
    <property type="entry name" value="DUF4604"/>
    <property type="match status" value="1"/>
</dbReference>
<dbReference type="OrthoDB" id="2553298at2759"/>
<evidence type="ECO:0000259" key="2">
    <source>
        <dbReference type="Pfam" id="PF15377"/>
    </source>
</evidence>
<gene>
    <name evidence="3" type="ORF">UTRI_05101_B</name>
</gene>
<dbReference type="InterPro" id="IPR027911">
    <property type="entry name" value="DUF4604"/>
</dbReference>
<dbReference type="AlphaFoldDB" id="A0A5C3EH97"/>
<protein>
    <recommendedName>
        <fullName evidence="2">DUF4604 domain-containing protein</fullName>
    </recommendedName>
</protein>
<feature type="region of interest" description="Disordered" evidence="1">
    <location>
        <begin position="35"/>
        <end position="85"/>
    </location>
</feature>
<feature type="region of interest" description="Disordered" evidence="1">
    <location>
        <begin position="101"/>
        <end position="224"/>
    </location>
</feature>
<feature type="compositionally biased region" description="Basic and acidic residues" evidence="1">
    <location>
        <begin position="158"/>
        <end position="180"/>
    </location>
</feature>
<feature type="compositionally biased region" description="Polar residues" evidence="1">
    <location>
        <begin position="148"/>
        <end position="157"/>
    </location>
</feature>
<feature type="compositionally biased region" description="Basic and acidic residues" evidence="1">
    <location>
        <begin position="189"/>
        <end position="199"/>
    </location>
</feature>
<evidence type="ECO:0000313" key="3">
    <source>
        <dbReference type="EMBL" id="SPO28851.1"/>
    </source>
</evidence>
<proteinExistence type="predicted"/>
<sequence>MSGRKGNLASRSLEYRAPEVPSFLKALKAQVACSERYSSSSSSSSQRGGDELESFVKLTSSGKRKALDDEDDQDAGLDSEDEMNGAQVVVLKDGKHLSHTEALQLKTTSPALPRNSAGEKPQNIAASASATPSKRRRPPIQPHLTLDSIINTPTSTKPKVETAKSSLEDVKQLIRQDRQARSPPTSSTKQDKKEKTQDKRKVKNAQAKKLKAKSGKGLSFDLDD</sequence>
<keyword evidence="4" id="KW-1185">Reference proteome</keyword>
<feature type="compositionally biased region" description="Low complexity" evidence="1">
    <location>
        <begin position="215"/>
        <end position="224"/>
    </location>
</feature>
<feature type="domain" description="DUF4604" evidence="2">
    <location>
        <begin position="11"/>
        <end position="224"/>
    </location>
</feature>
<dbReference type="EMBL" id="OOIN01000025">
    <property type="protein sequence ID" value="SPO28851.1"/>
    <property type="molecule type" value="Genomic_DNA"/>
</dbReference>
<reference evidence="3 4" key="1">
    <citation type="submission" date="2018-03" db="EMBL/GenBank/DDBJ databases">
        <authorList>
            <person name="Guldener U."/>
        </authorList>
    </citation>
    <scope>NUCLEOTIDE SEQUENCE [LARGE SCALE GENOMIC DNA]</scope>
    <source>
        <strain evidence="3 4">NBRC100155</strain>
    </source>
</reference>
<dbReference type="Proteomes" id="UP000324022">
    <property type="component" value="Unassembled WGS sequence"/>
</dbReference>